<keyword evidence="1" id="KW-0597">Phosphoprotein</keyword>
<dbReference type="Gene3D" id="2.60.200.20">
    <property type="match status" value="1"/>
</dbReference>
<evidence type="ECO:0000313" key="5">
    <source>
        <dbReference type="EMBL" id="WEG09434.1"/>
    </source>
</evidence>
<feature type="region of interest" description="Disordered" evidence="2">
    <location>
        <begin position="267"/>
        <end position="289"/>
    </location>
</feature>
<evidence type="ECO:0000256" key="1">
    <source>
        <dbReference type="ARBA" id="ARBA00022553"/>
    </source>
</evidence>
<evidence type="ECO:0000313" key="6">
    <source>
        <dbReference type="Proteomes" id="UP001214553"/>
    </source>
</evidence>
<proteinExistence type="predicted"/>
<name>A0ABY8BZ10_9MICO</name>
<dbReference type="Pfam" id="PF18936">
    <property type="entry name" value="DUF5684"/>
    <property type="match status" value="1"/>
</dbReference>
<evidence type="ECO:0000256" key="3">
    <source>
        <dbReference type="SAM" id="Phobius"/>
    </source>
</evidence>
<dbReference type="RefSeq" id="WP_275278758.1">
    <property type="nucleotide sequence ID" value="NZ_CP119108.1"/>
</dbReference>
<dbReference type="InterPro" id="IPR008984">
    <property type="entry name" value="SMAD_FHA_dom_sf"/>
</dbReference>
<feature type="transmembrane region" description="Helical" evidence="3">
    <location>
        <begin position="7"/>
        <end position="27"/>
    </location>
</feature>
<dbReference type="EMBL" id="CP119108">
    <property type="protein sequence ID" value="WEG09434.1"/>
    <property type="molecule type" value="Genomic_DNA"/>
</dbReference>
<sequence length="495" mass="51786">MTNIDISTLIAVSLISLVPIIAMYLWIGLALQAVFSKAGEEGWKGWVPVLNTVVLLELGGFAWWWVLLLIIPGGSLVVYVVLVIACHRIGTRFGYGAGMTVLAALLFPVWASVIAWGRNRWVSAREVAPRGAGVQRSEPQSFDAWRAPMPSAVRPAPPVPPQSSGFPAWAPAGAGSTPARAQAPAPTGPVAAPAASAPAVSAPTASSPLGETPRPAPVTPASSFAGFAPAAPTGAAGDDDLDGPVDAARQPRVAGPFTGTVQIIPAATEDSQVGPRRAAAPGDDAEPADDVRAQAPIHDVPEWSEPAPAANPWAPPAPTAPPQMRPFDPTAFSDTSGEVSAVAGAPSLGAPMSARSSVSALRQAPELPDPDDAFDETIIASRRRTPWMLVPPLGAPIAIQQDVIIIGRRPTRDPAFPNAQLVSIVDETRTVSKTHARLELKDDTLWAITDLDSTNGVVIIDEDGTEIDVEPYRPLPVLGRFLLGDAELAMERDDQ</sequence>
<dbReference type="InterPro" id="IPR000253">
    <property type="entry name" value="FHA_dom"/>
</dbReference>
<feature type="compositionally biased region" description="Low complexity" evidence="2">
    <location>
        <begin position="183"/>
        <end position="208"/>
    </location>
</feature>
<dbReference type="PROSITE" id="PS50006">
    <property type="entry name" value="FHA_DOMAIN"/>
    <property type="match status" value="1"/>
</dbReference>
<dbReference type="SUPFAM" id="SSF49879">
    <property type="entry name" value="SMAD/FHA domain"/>
    <property type="match status" value="1"/>
</dbReference>
<keyword evidence="3" id="KW-1133">Transmembrane helix</keyword>
<feature type="transmembrane region" description="Helical" evidence="3">
    <location>
        <begin position="93"/>
        <end position="116"/>
    </location>
</feature>
<keyword evidence="3" id="KW-0472">Membrane</keyword>
<dbReference type="Pfam" id="PF00498">
    <property type="entry name" value="FHA"/>
    <property type="match status" value="1"/>
</dbReference>
<evidence type="ECO:0000256" key="2">
    <source>
        <dbReference type="SAM" id="MobiDB-lite"/>
    </source>
</evidence>
<gene>
    <name evidence="5" type="ORF">PU630_02360</name>
</gene>
<feature type="compositionally biased region" description="Low complexity" evidence="2">
    <location>
        <begin position="219"/>
        <end position="236"/>
    </location>
</feature>
<organism evidence="5 6">
    <name type="scientific">Microbacterium horticulturae</name>
    <dbReference type="NCBI Taxonomy" id="3028316"/>
    <lineage>
        <taxon>Bacteria</taxon>
        <taxon>Bacillati</taxon>
        <taxon>Actinomycetota</taxon>
        <taxon>Actinomycetes</taxon>
        <taxon>Micrococcales</taxon>
        <taxon>Microbacteriaceae</taxon>
        <taxon>Microbacterium</taxon>
    </lineage>
</organism>
<accession>A0ABY8BZ10</accession>
<dbReference type="Proteomes" id="UP001214553">
    <property type="component" value="Chromosome"/>
</dbReference>
<dbReference type="SMART" id="SM00240">
    <property type="entry name" value="FHA"/>
    <property type="match status" value="1"/>
</dbReference>
<feature type="domain" description="FHA" evidence="4">
    <location>
        <begin position="404"/>
        <end position="459"/>
    </location>
</feature>
<feature type="transmembrane region" description="Helical" evidence="3">
    <location>
        <begin position="62"/>
        <end position="86"/>
    </location>
</feature>
<keyword evidence="3" id="KW-0812">Transmembrane</keyword>
<dbReference type="CDD" id="cd00060">
    <property type="entry name" value="FHA"/>
    <property type="match status" value="1"/>
</dbReference>
<dbReference type="InterPro" id="IPR043739">
    <property type="entry name" value="DUF5684"/>
</dbReference>
<reference evidence="5 6" key="1">
    <citation type="submission" date="2023-03" db="EMBL/GenBank/DDBJ databases">
        <title>Genome sequence of Microbacterium sp. KACC 23027.</title>
        <authorList>
            <person name="Kim S."/>
            <person name="Heo J."/>
            <person name="Kwon S.-W."/>
        </authorList>
    </citation>
    <scope>NUCLEOTIDE SEQUENCE [LARGE SCALE GENOMIC DNA]</scope>
    <source>
        <strain evidence="5 6">KACC 23027</strain>
    </source>
</reference>
<protein>
    <submittedName>
        <fullName evidence="5">DUF5684 domain-containing protein</fullName>
    </submittedName>
</protein>
<evidence type="ECO:0000259" key="4">
    <source>
        <dbReference type="PROSITE" id="PS50006"/>
    </source>
</evidence>
<feature type="region of interest" description="Disordered" evidence="2">
    <location>
        <begin position="148"/>
        <end position="253"/>
    </location>
</feature>
<keyword evidence="6" id="KW-1185">Reference proteome</keyword>